<dbReference type="PANTHER" id="PTHR37984:SF5">
    <property type="entry name" value="PROTEIN NYNRIN-LIKE"/>
    <property type="match status" value="1"/>
</dbReference>
<dbReference type="GO" id="GO:0008233">
    <property type="term" value="F:peptidase activity"/>
    <property type="evidence" value="ECO:0007669"/>
    <property type="project" value="UniProtKB-KW"/>
</dbReference>
<sequence length="559" mass="65117">MLFILNEEEDPFEESGEELVELKQLEVVEGSEIELKIIMSLSSKVEERKISMEVTPFGVKIDNGTRCKGQGVCKKVKLKLNELCIVADFLVVELGSVDLVLDMQWNWHHEGSLAILKHDVLGWGKTSGSQNPTLIMAECSLKTLEKTWEEDQECLVEMQYYKIESKEDYDEEIEIKGDEEDLPMIKASLKRYSDIFDVLKELPLKRKLLYELYGAKVFSKLDLKFRYHQIRMKEEDFEKTVFETHEGHYEFRVMPFGLTNAPTTFQSLMNQILYQLGLQNKVADALFRLELSPELNAMTTHGIVDMEVVGKEVEKDRELQEIIERLKENSEEEGRYQWENERLLYKGRVVISKTSSIPNLLHTFHDSILGGYLDFLRTYKRMSGKLHWQGMKNDIKRYVKQCDICQRNKFEATKPAGVLQPLLILKKILEDWTMDFIEGLPLAGGVDVIMVVAEVFIDRVVGKHGIPKSIISDRDKIFLSNFWRELFAMMGFILKRSTIFHPQTDGQFERVNKCSETYLRCFCNEQPNTHLFIPWLKLKLGKQQGVQHQHSMLTREFEL</sequence>
<evidence type="ECO:0000256" key="2">
    <source>
        <dbReference type="ARBA" id="ARBA00022679"/>
    </source>
</evidence>
<keyword evidence="7" id="KW-0695">RNA-directed DNA polymerase</keyword>
<proteinExistence type="predicted"/>
<organism evidence="9 10">
    <name type="scientific">Cucumis melo var. makuwa</name>
    <name type="common">Oriental melon</name>
    <dbReference type="NCBI Taxonomy" id="1194695"/>
    <lineage>
        <taxon>Eukaryota</taxon>
        <taxon>Viridiplantae</taxon>
        <taxon>Streptophyta</taxon>
        <taxon>Embryophyta</taxon>
        <taxon>Tracheophyta</taxon>
        <taxon>Spermatophyta</taxon>
        <taxon>Magnoliopsida</taxon>
        <taxon>eudicotyledons</taxon>
        <taxon>Gunneridae</taxon>
        <taxon>Pentapetalae</taxon>
        <taxon>rosids</taxon>
        <taxon>fabids</taxon>
        <taxon>Cucurbitales</taxon>
        <taxon>Cucurbitaceae</taxon>
        <taxon>Benincaseae</taxon>
        <taxon>Cucumis</taxon>
    </lineage>
</organism>
<evidence type="ECO:0000256" key="5">
    <source>
        <dbReference type="ARBA" id="ARBA00022759"/>
    </source>
</evidence>
<reference evidence="9 10" key="1">
    <citation type="submission" date="2019-08" db="EMBL/GenBank/DDBJ databases">
        <title>Draft genome sequences of two oriental melons (Cucumis melo L. var makuwa).</title>
        <authorList>
            <person name="Kwon S.-Y."/>
        </authorList>
    </citation>
    <scope>NUCLEOTIDE SEQUENCE [LARGE SCALE GENOMIC DNA]</scope>
    <source>
        <strain evidence="10">cv. SW 3</strain>
        <tissue evidence="9">Leaf</tissue>
    </source>
</reference>
<dbReference type="OrthoDB" id="1938126at2759"/>
<dbReference type="GO" id="GO:0015074">
    <property type="term" value="P:DNA integration"/>
    <property type="evidence" value="ECO:0007669"/>
    <property type="project" value="InterPro"/>
</dbReference>
<dbReference type="InterPro" id="IPR043128">
    <property type="entry name" value="Rev_trsase/Diguanyl_cyclase"/>
</dbReference>
<dbReference type="InterPro" id="IPR000477">
    <property type="entry name" value="RT_dom"/>
</dbReference>
<dbReference type="InterPro" id="IPR012337">
    <property type="entry name" value="RNaseH-like_sf"/>
</dbReference>
<dbReference type="Gene3D" id="1.10.340.70">
    <property type="match status" value="1"/>
</dbReference>
<evidence type="ECO:0000256" key="7">
    <source>
        <dbReference type="ARBA" id="ARBA00022918"/>
    </source>
</evidence>
<dbReference type="Pfam" id="PF17921">
    <property type="entry name" value="Integrase_H2C2"/>
    <property type="match status" value="1"/>
</dbReference>
<dbReference type="CDD" id="cd00303">
    <property type="entry name" value="retropepsin_like"/>
    <property type="match status" value="1"/>
</dbReference>
<dbReference type="SUPFAM" id="SSF56672">
    <property type="entry name" value="DNA/RNA polymerases"/>
    <property type="match status" value="1"/>
</dbReference>
<evidence type="ECO:0000313" key="9">
    <source>
        <dbReference type="EMBL" id="KAA0065913.1"/>
    </source>
</evidence>
<keyword evidence="4" id="KW-0540">Nuclease</keyword>
<dbReference type="SUPFAM" id="SSF53098">
    <property type="entry name" value="Ribonuclease H-like"/>
    <property type="match status" value="1"/>
</dbReference>
<dbReference type="InterPro" id="IPR036397">
    <property type="entry name" value="RNaseH_sf"/>
</dbReference>
<keyword evidence="2" id="KW-0808">Transferase</keyword>
<dbReference type="InterPro" id="IPR041588">
    <property type="entry name" value="Integrase_H2C2"/>
</dbReference>
<name>A0A5A7VCM9_CUCMM</name>
<dbReference type="Gene3D" id="3.10.10.10">
    <property type="entry name" value="HIV Type 1 Reverse Transcriptase, subunit A, domain 1"/>
    <property type="match status" value="1"/>
</dbReference>
<dbReference type="EMBL" id="SSTE01001018">
    <property type="protein sequence ID" value="KAA0065913.1"/>
    <property type="molecule type" value="Genomic_DNA"/>
</dbReference>
<dbReference type="InterPro" id="IPR050951">
    <property type="entry name" value="Retrovirus_Pol_polyprotein"/>
</dbReference>
<dbReference type="GO" id="GO:0003676">
    <property type="term" value="F:nucleic acid binding"/>
    <property type="evidence" value="ECO:0007669"/>
    <property type="project" value="InterPro"/>
</dbReference>
<dbReference type="GO" id="GO:0004519">
    <property type="term" value="F:endonuclease activity"/>
    <property type="evidence" value="ECO:0007669"/>
    <property type="project" value="UniProtKB-KW"/>
</dbReference>
<feature type="domain" description="Integrase catalytic" evidence="8">
    <location>
        <begin position="452"/>
        <end position="559"/>
    </location>
</feature>
<comment type="caution">
    <text evidence="9">The sequence shown here is derived from an EMBL/GenBank/DDBJ whole genome shotgun (WGS) entry which is preliminary data.</text>
</comment>
<evidence type="ECO:0000256" key="3">
    <source>
        <dbReference type="ARBA" id="ARBA00022695"/>
    </source>
</evidence>
<protein>
    <submittedName>
        <fullName evidence="9">Retrotransposable element Tf2</fullName>
    </submittedName>
</protein>
<evidence type="ECO:0000256" key="6">
    <source>
        <dbReference type="ARBA" id="ARBA00022801"/>
    </source>
</evidence>
<dbReference type="GO" id="GO:0003964">
    <property type="term" value="F:RNA-directed DNA polymerase activity"/>
    <property type="evidence" value="ECO:0007669"/>
    <property type="project" value="UniProtKB-KW"/>
</dbReference>
<dbReference type="Pfam" id="PF00078">
    <property type="entry name" value="RVT_1"/>
    <property type="match status" value="1"/>
</dbReference>
<evidence type="ECO:0000259" key="8">
    <source>
        <dbReference type="PROSITE" id="PS50994"/>
    </source>
</evidence>
<dbReference type="PANTHER" id="PTHR37984">
    <property type="entry name" value="PROTEIN CBG26694"/>
    <property type="match status" value="1"/>
</dbReference>
<dbReference type="FunFam" id="3.10.10.10:FF:000007">
    <property type="entry name" value="Retrovirus-related Pol polyprotein from transposon 17.6-like Protein"/>
    <property type="match status" value="1"/>
</dbReference>
<evidence type="ECO:0000256" key="4">
    <source>
        <dbReference type="ARBA" id="ARBA00022722"/>
    </source>
</evidence>
<dbReference type="Gene3D" id="3.30.70.270">
    <property type="match status" value="1"/>
</dbReference>
<dbReference type="CDD" id="cd01647">
    <property type="entry name" value="RT_LTR"/>
    <property type="match status" value="1"/>
</dbReference>
<evidence type="ECO:0000313" key="10">
    <source>
        <dbReference type="Proteomes" id="UP000321393"/>
    </source>
</evidence>
<keyword evidence="5" id="KW-0255">Endonuclease</keyword>
<dbReference type="AlphaFoldDB" id="A0A5A7VCM9"/>
<keyword evidence="3" id="KW-0548">Nucleotidyltransferase</keyword>
<dbReference type="InterPro" id="IPR001584">
    <property type="entry name" value="Integrase_cat-core"/>
</dbReference>
<dbReference type="GO" id="GO:0006508">
    <property type="term" value="P:proteolysis"/>
    <property type="evidence" value="ECO:0007669"/>
    <property type="project" value="UniProtKB-KW"/>
</dbReference>
<dbReference type="PROSITE" id="PS50994">
    <property type="entry name" value="INTEGRASE"/>
    <property type="match status" value="1"/>
</dbReference>
<evidence type="ECO:0000256" key="1">
    <source>
        <dbReference type="ARBA" id="ARBA00022670"/>
    </source>
</evidence>
<dbReference type="Proteomes" id="UP000321393">
    <property type="component" value="Unassembled WGS sequence"/>
</dbReference>
<dbReference type="InterPro" id="IPR043502">
    <property type="entry name" value="DNA/RNA_pol_sf"/>
</dbReference>
<dbReference type="Gene3D" id="3.30.420.10">
    <property type="entry name" value="Ribonuclease H-like superfamily/Ribonuclease H"/>
    <property type="match status" value="1"/>
</dbReference>
<gene>
    <name evidence="9" type="ORF">E6C27_scaffold538G00960</name>
</gene>
<accession>A0A5A7VCM9</accession>
<keyword evidence="6" id="KW-0378">Hydrolase</keyword>
<keyword evidence="1" id="KW-0645">Protease</keyword>